<accession>A0A7X9U4I3</accession>
<evidence type="ECO:0000313" key="2">
    <source>
        <dbReference type="Proteomes" id="UP000519126"/>
    </source>
</evidence>
<comment type="caution">
    <text evidence="1">The sequence shown here is derived from an EMBL/GenBank/DDBJ whole genome shotgun (WGS) entry which is preliminary data.</text>
</comment>
<organism evidence="1 2">
    <name type="scientific">Pseudoalteromonas arctica</name>
    <dbReference type="NCBI Taxonomy" id="394751"/>
    <lineage>
        <taxon>Bacteria</taxon>
        <taxon>Pseudomonadati</taxon>
        <taxon>Pseudomonadota</taxon>
        <taxon>Gammaproteobacteria</taxon>
        <taxon>Alteromonadales</taxon>
        <taxon>Pseudoalteromonadaceae</taxon>
        <taxon>Pseudoalteromonas</taxon>
    </lineage>
</organism>
<evidence type="ECO:0000313" key="1">
    <source>
        <dbReference type="EMBL" id="NMF47343.1"/>
    </source>
</evidence>
<dbReference type="EMBL" id="JABBCX010000001">
    <property type="protein sequence ID" value="NMF47343.1"/>
    <property type="molecule type" value="Genomic_DNA"/>
</dbReference>
<gene>
    <name evidence="1" type="ORF">HHL01_03955</name>
</gene>
<name>A0A7X9U4I3_9GAMM</name>
<reference evidence="1 2" key="1">
    <citation type="submission" date="2020-04" db="EMBL/GenBank/DDBJ databases">
        <title>Genome Sequencing and Assembley of Pseudoalteromonas artica.</title>
        <authorList>
            <person name="Akerly B."/>
            <person name="Cook G."/>
        </authorList>
    </citation>
    <scope>NUCLEOTIDE SEQUENCE [LARGE SCALE GENOMIC DNA]</scope>
    <source>
        <strain evidence="1 2">NEC-BIFX-0059</strain>
    </source>
</reference>
<dbReference type="RefSeq" id="WP_170071118.1">
    <property type="nucleotide sequence ID" value="NZ_JABBCX010000001.1"/>
</dbReference>
<sequence>MTDWIDSKNILKWVKEDNKDLHNWLAHRFSNYAEYFKSENASLNGFIRYEVKGYSSNKDTQKVEVQRLHKAWKSYERGLKNASNKVCKLQLEVTKSARDKLQLLSEADGISQSKYIEKLIIFAKKNPKVISKNTTLQASTSSKTRIFEGSSSGEQVDNKSINDKLSAIDDKITKLLCALGE</sequence>
<dbReference type="AlphaFoldDB" id="A0A7X9U4I3"/>
<dbReference type="Proteomes" id="UP000519126">
    <property type="component" value="Unassembled WGS sequence"/>
</dbReference>
<protein>
    <submittedName>
        <fullName evidence="1">Uncharacterized protein</fullName>
    </submittedName>
</protein>
<proteinExistence type="predicted"/>